<name>A0A162JK35_METRR</name>
<organism evidence="1 2">
    <name type="scientific">Metarhizium rileyi (strain RCEF 4871)</name>
    <name type="common">Nomuraea rileyi</name>
    <dbReference type="NCBI Taxonomy" id="1649241"/>
    <lineage>
        <taxon>Eukaryota</taxon>
        <taxon>Fungi</taxon>
        <taxon>Dikarya</taxon>
        <taxon>Ascomycota</taxon>
        <taxon>Pezizomycotina</taxon>
        <taxon>Sordariomycetes</taxon>
        <taxon>Hypocreomycetidae</taxon>
        <taxon>Hypocreales</taxon>
        <taxon>Clavicipitaceae</taxon>
        <taxon>Metarhizium</taxon>
    </lineage>
</organism>
<keyword evidence="2" id="KW-1185">Reference proteome</keyword>
<evidence type="ECO:0000313" key="2">
    <source>
        <dbReference type="Proteomes" id="UP000243498"/>
    </source>
</evidence>
<accession>A0A162JK35</accession>
<proteinExistence type="predicted"/>
<reference evidence="1 2" key="1">
    <citation type="journal article" date="2016" name="Genome Biol. Evol.">
        <title>Divergent and convergent evolution of fungal pathogenicity.</title>
        <authorList>
            <person name="Shang Y."/>
            <person name="Xiao G."/>
            <person name="Zheng P."/>
            <person name="Cen K."/>
            <person name="Zhan S."/>
            <person name="Wang C."/>
        </authorList>
    </citation>
    <scope>NUCLEOTIDE SEQUENCE [LARGE SCALE GENOMIC DNA]</scope>
    <source>
        <strain evidence="1 2">RCEF 4871</strain>
    </source>
</reference>
<comment type="caution">
    <text evidence="1">The sequence shown here is derived from an EMBL/GenBank/DDBJ whole genome shotgun (WGS) entry which is preliminary data.</text>
</comment>
<protein>
    <submittedName>
        <fullName evidence="1">Uncharacterized protein</fullName>
    </submittedName>
</protein>
<dbReference type="OrthoDB" id="4761172at2759"/>
<dbReference type="AlphaFoldDB" id="A0A162JK35"/>
<dbReference type="EMBL" id="AZHC01000012">
    <property type="protein sequence ID" value="OAA43153.1"/>
    <property type="molecule type" value="Genomic_DNA"/>
</dbReference>
<gene>
    <name evidence="1" type="ORF">NOR_04520</name>
</gene>
<dbReference type="Proteomes" id="UP000243498">
    <property type="component" value="Unassembled WGS sequence"/>
</dbReference>
<dbReference type="OMA" id="VDVIEMC"/>
<sequence>MCHRTRCASSDWYLDPPPVTAVTSTVHCTYHIRSQLSTTSPQELKRCLEDARVDFEASIDLLLSKLPVRVAPTTEAYAVSRSTMSSKSFFVLKTKAIPSRYQLSRNIQTLLEGLDNYHVGSLDIEELGRLVRLSPRRRAAVANTITKCANILKKDPSEVKTCVDIIEMCTEILDIADRQSSTQGFPFMKMPIEIRARTLDLIIDNTFRTPVIVPAGKLPVCRCPRFDRDNVFQTSQMKALPTLLGSALDEEFYRIFFRKKKFRFRCACELLAHISHNSHFTDHVRHIAVHWCGPESANTFKLLPQLLRLESLTLNISKSTLVHLNERASLMRSYFPLAYRNIRMSDILGLDELLLLRGLQDVHVFNVQPKSNSHGVEMDRVCLWELLTSRLTLPREDSTDGLDQ</sequence>
<evidence type="ECO:0000313" key="1">
    <source>
        <dbReference type="EMBL" id="OAA43153.1"/>
    </source>
</evidence>